<dbReference type="Proteomes" id="UP000596742">
    <property type="component" value="Unassembled WGS sequence"/>
</dbReference>
<dbReference type="AlphaFoldDB" id="A0A8B6ENB2"/>
<sequence>MVDRVLIQDDKTAWIFNNDIPTLRKININDKITTVKDISVEIYDMTLTDKNDMLMSLCNSTAVNLLTTKTGEIEIILSVSPLIPLGIHVTKHNEIILGVRDRGDVYNPRNTNCRTFIIFGMDGKQKQSYEFDKHKRRLFTLPARITSNVYIGILVIDRTSDLDGRVVLLNTEGQVKWTYKGNPHDSVVGKPFNPLDIVTTSVGYVIVTDISNHALHVLSGEGDLLACKVLKDEGIIYPMSLDIDTKAQVWVECLSGNEQRKDVKLYVMKMYV</sequence>
<gene>
    <name evidence="1" type="ORF">MGAL_10B014840</name>
</gene>
<protein>
    <submittedName>
        <fullName evidence="1">Uncharacterized protein</fullName>
    </submittedName>
</protein>
<organism evidence="1 2">
    <name type="scientific">Mytilus galloprovincialis</name>
    <name type="common">Mediterranean mussel</name>
    <dbReference type="NCBI Taxonomy" id="29158"/>
    <lineage>
        <taxon>Eukaryota</taxon>
        <taxon>Metazoa</taxon>
        <taxon>Spiralia</taxon>
        <taxon>Lophotrochozoa</taxon>
        <taxon>Mollusca</taxon>
        <taxon>Bivalvia</taxon>
        <taxon>Autobranchia</taxon>
        <taxon>Pteriomorphia</taxon>
        <taxon>Mytilida</taxon>
        <taxon>Mytiloidea</taxon>
        <taxon>Mytilidae</taxon>
        <taxon>Mytilinae</taxon>
        <taxon>Mytilus</taxon>
    </lineage>
</organism>
<dbReference type="EMBL" id="UYJE01005447">
    <property type="protein sequence ID" value="VDI37474.1"/>
    <property type="molecule type" value="Genomic_DNA"/>
</dbReference>
<evidence type="ECO:0000313" key="1">
    <source>
        <dbReference type="EMBL" id="VDI37474.1"/>
    </source>
</evidence>
<reference evidence="1" key="1">
    <citation type="submission" date="2018-11" db="EMBL/GenBank/DDBJ databases">
        <authorList>
            <person name="Alioto T."/>
            <person name="Alioto T."/>
        </authorList>
    </citation>
    <scope>NUCLEOTIDE SEQUENCE</scope>
</reference>
<dbReference type="Gene3D" id="2.120.10.30">
    <property type="entry name" value="TolB, C-terminal domain"/>
    <property type="match status" value="1"/>
</dbReference>
<evidence type="ECO:0000313" key="2">
    <source>
        <dbReference type="Proteomes" id="UP000596742"/>
    </source>
</evidence>
<dbReference type="InterPro" id="IPR011042">
    <property type="entry name" value="6-blade_b-propeller_TolB-like"/>
</dbReference>
<comment type="caution">
    <text evidence="1">The sequence shown here is derived from an EMBL/GenBank/DDBJ whole genome shotgun (WGS) entry which is preliminary data.</text>
</comment>
<dbReference type="OrthoDB" id="6093210at2759"/>
<keyword evidence="2" id="KW-1185">Reference proteome</keyword>
<name>A0A8B6ENB2_MYTGA</name>
<accession>A0A8B6ENB2</accession>
<dbReference type="SUPFAM" id="SSF63829">
    <property type="entry name" value="Calcium-dependent phosphotriesterase"/>
    <property type="match status" value="1"/>
</dbReference>
<proteinExistence type="predicted"/>